<evidence type="ECO:0000313" key="11">
    <source>
        <dbReference type="EMBL" id="KXJ85762.1"/>
    </source>
</evidence>
<dbReference type="GO" id="GO:0005506">
    <property type="term" value="F:iron ion binding"/>
    <property type="evidence" value="ECO:0007669"/>
    <property type="project" value="InterPro"/>
</dbReference>
<dbReference type="PRINTS" id="PR00385">
    <property type="entry name" value="P450"/>
</dbReference>
<evidence type="ECO:0000256" key="9">
    <source>
        <dbReference type="RuleBase" id="RU000461"/>
    </source>
</evidence>
<dbReference type="GO" id="GO:0004497">
    <property type="term" value="F:monooxygenase activity"/>
    <property type="evidence" value="ECO:0007669"/>
    <property type="project" value="UniProtKB-KW"/>
</dbReference>
<dbReference type="InterPro" id="IPR036396">
    <property type="entry name" value="Cyt_P450_sf"/>
</dbReference>
<dbReference type="InterPro" id="IPR001128">
    <property type="entry name" value="Cyt_P450"/>
</dbReference>
<keyword evidence="5 9" id="KW-0560">Oxidoreductase</keyword>
<keyword evidence="12" id="KW-1185">Reference proteome</keyword>
<dbReference type="InterPro" id="IPR050121">
    <property type="entry name" value="Cytochrome_P450_monoxygenase"/>
</dbReference>
<keyword evidence="10" id="KW-1133">Transmembrane helix</keyword>
<accession>A0A136ILD2</accession>
<dbReference type="AlphaFoldDB" id="A0A136ILD2"/>
<evidence type="ECO:0000256" key="2">
    <source>
        <dbReference type="ARBA" id="ARBA00010617"/>
    </source>
</evidence>
<evidence type="ECO:0000256" key="5">
    <source>
        <dbReference type="ARBA" id="ARBA00023002"/>
    </source>
</evidence>
<keyword evidence="6 8" id="KW-0408">Iron</keyword>
<evidence type="ECO:0000256" key="8">
    <source>
        <dbReference type="PIRSR" id="PIRSR602401-1"/>
    </source>
</evidence>
<sequence>MPSLVAEQSPAELGRAVALFAAAFSVAYYAVGRPIYYLFFHPLRQYPGPKLWAISQIPLALSNTSGNHHKDILALHKKFGDIVRVSPTELSFVQPEAWKAVQGHRRNGQTENGKDWRVYGRIPDAIISAPRETHGHIRRVVSHGFSAKRMVEQQPLIAKHIDLFFDRMRARASQGEAVDIVAWYNYTTFDIIGDLAFGEPFGCLEQSGMHHWVATIFQRLREGNALISLRKIFGDIDSLLMTLYPPGLRLTLEHEGFARAKVDKRLAAGTQRPDFIDSMANRPKGDSLTKKQITQTADVLILAGSETTATVLSFVTHLLCKHPAIMAKVRAEVDDHFTREADIDFTSVQALKYMLAVLDETMRLFPAVPSALARTVPAEGTQLFGTYIPGGVALGIHQWPAYHYPGNFAKPDEFCPERWLGDPEFANDHREIFQPFSHGPRDCIGKNLAYAEMRTILARMLFNFDMALENRSREWLADLKTFQLWDKPAMYVKLTPRQRGAEA</sequence>
<comment type="cofactor">
    <cofactor evidence="1 8">
        <name>heme</name>
        <dbReference type="ChEBI" id="CHEBI:30413"/>
    </cofactor>
</comment>
<keyword evidence="4 8" id="KW-0479">Metal-binding</keyword>
<feature type="binding site" description="axial binding residue" evidence="8">
    <location>
        <position position="443"/>
    </location>
    <ligand>
        <name>heme</name>
        <dbReference type="ChEBI" id="CHEBI:30413"/>
    </ligand>
    <ligandPart>
        <name>Fe</name>
        <dbReference type="ChEBI" id="CHEBI:18248"/>
    </ligandPart>
</feature>
<feature type="transmembrane region" description="Helical" evidence="10">
    <location>
        <begin position="13"/>
        <end position="31"/>
    </location>
</feature>
<protein>
    <submittedName>
        <fullName evidence="11">Cytochrome P450</fullName>
    </submittedName>
</protein>
<dbReference type="InParanoid" id="A0A136ILD2"/>
<gene>
    <name evidence="11" type="ORF">Micbo1qcDRAFT_221589</name>
</gene>
<dbReference type="InterPro" id="IPR002401">
    <property type="entry name" value="Cyt_P450_E_grp-I"/>
</dbReference>
<dbReference type="PANTHER" id="PTHR24305:SF230">
    <property type="entry name" value="P450, PUTATIVE (EUROFUNG)-RELATED"/>
    <property type="match status" value="1"/>
</dbReference>
<reference evidence="12" key="1">
    <citation type="submission" date="2016-02" db="EMBL/GenBank/DDBJ databases">
        <title>Draft genome sequence of Microdochium bolleyi, a fungal endophyte of beachgrass.</title>
        <authorList>
            <consortium name="DOE Joint Genome Institute"/>
            <person name="David A.S."/>
            <person name="May G."/>
            <person name="Haridas S."/>
            <person name="Lim J."/>
            <person name="Wang M."/>
            <person name="Labutti K."/>
            <person name="Lipzen A."/>
            <person name="Barry K."/>
            <person name="Grigoriev I.V."/>
        </authorList>
    </citation>
    <scope>NUCLEOTIDE SEQUENCE [LARGE SCALE GENOMIC DNA]</scope>
    <source>
        <strain evidence="12">J235TASD1</strain>
    </source>
</reference>
<dbReference type="PROSITE" id="PS00086">
    <property type="entry name" value="CYTOCHROME_P450"/>
    <property type="match status" value="1"/>
</dbReference>
<proteinExistence type="inferred from homology"/>
<evidence type="ECO:0000256" key="3">
    <source>
        <dbReference type="ARBA" id="ARBA00022617"/>
    </source>
</evidence>
<dbReference type="GO" id="GO:0016705">
    <property type="term" value="F:oxidoreductase activity, acting on paired donors, with incorporation or reduction of molecular oxygen"/>
    <property type="evidence" value="ECO:0007669"/>
    <property type="project" value="InterPro"/>
</dbReference>
<dbReference type="Gene3D" id="1.10.630.10">
    <property type="entry name" value="Cytochrome P450"/>
    <property type="match status" value="1"/>
</dbReference>
<dbReference type="Proteomes" id="UP000070501">
    <property type="component" value="Unassembled WGS sequence"/>
</dbReference>
<comment type="similarity">
    <text evidence="2 9">Belongs to the cytochrome P450 family.</text>
</comment>
<dbReference type="SUPFAM" id="SSF48264">
    <property type="entry name" value="Cytochrome P450"/>
    <property type="match status" value="1"/>
</dbReference>
<keyword evidence="10" id="KW-0472">Membrane</keyword>
<evidence type="ECO:0000256" key="1">
    <source>
        <dbReference type="ARBA" id="ARBA00001971"/>
    </source>
</evidence>
<evidence type="ECO:0000256" key="6">
    <source>
        <dbReference type="ARBA" id="ARBA00023004"/>
    </source>
</evidence>
<keyword evidence="3 8" id="KW-0349">Heme</keyword>
<name>A0A136ILD2_9PEZI</name>
<dbReference type="OrthoDB" id="1470350at2759"/>
<dbReference type="InterPro" id="IPR017972">
    <property type="entry name" value="Cyt_P450_CS"/>
</dbReference>
<evidence type="ECO:0000256" key="10">
    <source>
        <dbReference type="SAM" id="Phobius"/>
    </source>
</evidence>
<organism evidence="11 12">
    <name type="scientific">Microdochium bolleyi</name>
    <dbReference type="NCBI Taxonomy" id="196109"/>
    <lineage>
        <taxon>Eukaryota</taxon>
        <taxon>Fungi</taxon>
        <taxon>Dikarya</taxon>
        <taxon>Ascomycota</taxon>
        <taxon>Pezizomycotina</taxon>
        <taxon>Sordariomycetes</taxon>
        <taxon>Xylariomycetidae</taxon>
        <taxon>Xylariales</taxon>
        <taxon>Microdochiaceae</taxon>
        <taxon>Microdochium</taxon>
    </lineage>
</organism>
<dbReference type="STRING" id="196109.A0A136ILD2"/>
<dbReference type="PRINTS" id="PR00463">
    <property type="entry name" value="EP450I"/>
</dbReference>
<dbReference type="Pfam" id="PF00067">
    <property type="entry name" value="p450"/>
    <property type="match status" value="1"/>
</dbReference>
<dbReference type="CDD" id="cd11058">
    <property type="entry name" value="CYP60B-like"/>
    <property type="match status" value="1"/>
</dbReference>
<dbReference type="EMBL" id="KQ964275">
    <property type="protein sequence ID" value="KXJ85762.1"/>
    <property type="molecule type" value="Genomic_DNA"/>
</dbReference>
<evidence type="ECO:0000313" key="12">
    <source>
        <dbReference type="Proteomes" id="UP000070501"/>
    </source>
</evidence>
<evidence type="ECO:0000256" key="7">
    <source>
        <dbReference type="ARBA" id="ARBA00023033"/>
    </source>
</evidence>
<keyword evidence="10" id="KW-0812">Transmembrane</keyword>
<keyword evidence="7 9" id="KW-0503">Monooxygenase</keyword>
<dbReference type="PANTHER" id="PTHR24305">
    <property type="entry name" value="CYTOCHROME P450"/>
    <property type="match status" value="1"/>
</dbReference>
<evidence type="ECO:0000256" key="4">
    <source>
        <dbReference type="ARBA" id="ARBA00022723"/>
    </source>
</evidence>
<dbReference type="GO" id="GO:0020037">
    <property type="term" value="F:heme binding"/>
    <property type="evidence" value="ECO:0007669"/>
    <property type="project" value="InterPro"/>
</dbReference>